<feature type="domain" description="YjiS-like" evidence="1">
    <location>
        <begin position="3"/>
        <end position="38"/>
    </location>
</feature>
<keyword evidence="3" id="KW-1185">Reference proteome</keyword>
<dbReference type="Proteomes" id="UP000190135">
    <property type="component" value="Unassembled WGS sequence"/>
</dbReference>
<dbReference type="EMBL" id="FUXL01000023">
    <property type="protein sequence ID" value="SKA37618.1"/>
    <property type="molecule type" value="Genomic_DNA"/>
</dbReference>
<sequence>MNLLRTYSSWRRYRETFNELNRLSQRDLDDLGIARSEISEVARRAAR</sequence>
<evidence type="ECO:0000313" key="3">
    <source>
        <dbReference type="Proteomes" id="UP000190135"/>
    </source>
</evidence>
<accession>A0A1T4TBS4</accession>
<reference evidence="2 3" key="1">
    <citation type="submission" date="2017-02" db="EMBL/GenBank/DDBJ databases">
        <authorList>
            <person name="Peterson S.W."/>
        </authorList>
    </citation>
    <scope>NUCLEOTIDE SEQUENCE [LARGE SCALE GENOMIC DNA]</scope>
    <source>
        <strain evidence="2 3">USBA 369</strain>
    </source>
</reference>
<name>A0A1T4TBS4_9HYPH</name>
<dbReference type="RefSeq" id="WP_078710343.1">
    <property type="nucleotide sequence ID" value="NZ_FUXL01000023.1"/>
</dbReference>
<organism evidence="2 3">
    <name type="scientific">Consotaella salsifontis</name>
    <dbReference type="NCBI Taxonomy" id="1365950"/>
    <lineage>
        <taxon>Bacteria</taxon>
        <taxon>Pseudomonadati</taxon>
        <taxon>Pseudomonadota</taxon>
        <taxon>Alphaproteobacteria</taxon>
        <taxon>Hyphomicrobiales</taxon>
        <taxon>Aurantimonadaceae</taxon>
        <taxon>Consotaella</taxon>
    </lineage>
</organism>
<protein>
    <submittedName>
        <fullName evidence="2">Uncharacterized conserved protein YjiS, DUF1127 family</fullName>
    </submittedName>
</protein>
<dbReference type="OrthoDB" id="8244198at2"/>
<dbReference type="Pfam" id="PF06568">
    <property type="entry name" value="YjiS-like"/>
    <property type="match status" value="1"/>
</dbReference>
<evidence type="ECO:0000259" key="1">
    <source>
        <dbReference type="Pfam" id="PF06568"/>
    </source>
</evidence>
<dbReference type="AlphaFoldDB" id="A0A1T4TBS4"/>
<evidence type="ECO:0000313" key="2">
    <source>
        <dbReference type="EMBL" id="SKA37618.1"/>
    </source>
</evidence>
<gene>
    <name evidence="2" type="ORF">SAMN05428963_1231</name>
</gene>
<dbReference type="InterPro" id="IPR009506">
    <property type="entry name" value="YjiS-like"/>
</dbReference>
<proteinExistence type="predicted"/>